<dbReference type="PANTHER" id="PTHR33365:SF4">
    <property type="entry name" value="CYCLOCHLOROTINE BIOSYNTHESIS PROTEIN O"/>
    <property type="match status" value="1"/>
</dbReference>
<gene>
    <name evidence="4" type="ORF">CVT26_013580</name>
</gene>
<protein>
    <submittedName>
        <fullName evidence="4">Uncharacterized protein</fullName>
    </submittedName>
</protein>
<evidence type="ECO:0000313" key="4">
    <source>
        <dbReference type="EMBL" id="PPQ98374.1"/>
    </source>
</evidence>
<dbReference type="AlphaFoldDB" id="A0A409Y5Q7"/>
<keyword evidence="3" id="KW-1133">Transmembrane helix</keyword>
<evidence type="ECO:0000256" key="1">
    <source>
        <dbReference type="ARBA" id="ARBA00004685"/>
    </source>
</evidence>
<evidence type="ECO:0000256" key="3">
    <source>
        <dbReference type="SAM" id="Phobius"/>
    </source>
</evidence>
<dbReference type="PANTHER" id="PTHR33365">
    <property type="entry name" value="YALI0B05434P"/>
    <property type="match status" value="1"/>
</dbReference>
<accession>A0A409Y5Q7</accession>
<proteinExistence type="inferred from homology"/>
<keyword evidence="5" id="KW-1185">Reference proteome</keyword>
<evidence type="ECO:0000256" key="2">
    <source>
        <dbReference type="ARBA" id="ARBA00035112"/>
    </source>
</evidence>
<dbReference type="InterPro" id="IPR021765">
    <property type="entry name" value="UstYa-like"/>
</dbReference>
<comment type="caution">
    <text evidence="4">The sequence shown here is derived from an EMBL/GenBank/DDBJ whole genome shotgun (WGS) entry which is preliminary data.</text>
</comment>
<dbReference type="Proteomes" id="UP000284706">
    <property type="component" value="Unassembled WGS sequence"/>
</dbReference>
<keyword evidence="3" id="KW-0472">Membrane</keyword>
<reference evidence="4 5" key="1">
    <citation type="journal article" date="2018" name="Evol. Lett.">
        <title>Horizontal gene cluster transfer increased hallucinogenic mushroom diversity.</title>
        <authorList>
            <person name="Reynolds H.T."/>
            <person name="Vijayakumar V."/>
            <person name="Gluck-Thaler E."/>
            <person name="Korotkin H.B."/>
            <person name="Matheny P.B."/>
            <person name="Slot J.C."/>
        </authorList>
    </citation>
    <scope>NUCLEOTIDE SEQUENCE [LARGE SCALE GENOMIC DNA]</scope>
    <source>
        <strain evidence="4 5">SRW20</strain>
    </source>
</reference>
<evidence type="ECO:0000313" key="5">
    <source>
        <dbReference type="Proteomes" id="UP000284706"/>
    </source>
</evidence>
<dbReference type="OrthoDB" id="3687641at2759"/>
<dbReference type="GO" id="GO:0043386">
    <property type="term" value="P:mycotoxin biosynthetic process"/>
    <property type="evidence" value="ECO:0007669"/>
    <property type="project" value="InterPro"/>
</dbReference>
<organism evidence="4 5">
    <name type="scientific">Gymnopilus dilepis</name>
    <dbReference type="NCBI Taxonomy" id="231916"/>
    <lineage>
        <taxon>Eukaryota</taxon>
        <taxon>Fungi</taxon>
        <taxon>Dikarya</taxon>
        <taxon>Basidiomycota</taxon>
        <taxon>Agaricomycotina</taxon>
        <taxon>Agaricomycetes</taxon>
        <taxon>Agaricomycetidae</taxon>
        <taxon>Agaricales</taxon>
        <taxon>Agaricineae</taxon>
        <taxon>Hymenogastraceae</taxon>
        <taxon>Gymnopilus</taxon>
    </lineage>
</organism>
<feature type="non-terminal residue" evidence="4">
    <location>
        <position position="1"/>
    </location>
</feature>
<feature type="transmembrane region" description="Helical" evidence="3">
    <location>
        <begin position="38"/>
        <end position="55"/>
    </location>
</feature>
<dbReference type="EMBL" id="NHYE01001110">
    <property type="protein sequence ID" value="PPQ98374.1"/>
    <property type="molecule type" value="Genomic_DNA"/>
</dbReference>
<dbReference type="Pfam" id="PF11807">
    <property type="entry name" value="UstYa"/>
    <property type="match status" value="1"/>
</dbReference>
<dbReference type="STRING" id="231916.A0A409Y5Q7"/>
<comment type="pathway">
    <text evidence="1">Mycotoxin biosynthesis.</text>
</comment>
<dbReference type="InParanoid" id="A0A409Y5Q7"/>
<comment type="similarity">
    <text evidence="2">Belongs to the ustYa family.</text>
</comment>
<name>A0A409Y5Q7_9AGAR</name>
<sequence>FYQYAPLLTSDADDQASKELPGSEEAIVWLRTSSRKAWLAHIALFFLYSLAFVLLSTRGTHGESSPDTCFSAQSMYSPAHEAIDYSVIKFEGSLEYRSPYKGSKSPVTEAAWKKITTNNSLWPIRISDDDLEKVMKGGRASNARYKEIDGGGSMATLEIFHQLHCLNLLRKYTYADDYPEVQGLWQTRPKLLRAHLGSCIVLDDGKQLTIYLTSDHCVDIIRQSLMCNADVTIITYDWIGGWEVPFPDFDTYHKCRNFDEILDWMTQNRVHIPQEHMVRISGETDLPEWHPPD</sequence>
<keyword evidence="3" id="KW-0812">Transmembrane</keyword>